<evidence type="ECO:0000313" key="2">
    <source>
        <dbReference type="EMBL" id="RWS26118.1"/>
    </source>
</evidence>
<feature type="domain" description="PA" evidence="1">
    <location>
        <begin position="220"/>
        <end position="305"/>
    </location>
</feature>
<dbReference type="EMBL" id="NCKV01003044">
    <property type="protein sequence ID" value="RWS26118.1"/>
    <property type="molecule type" value="Genomic_DNA"/>
</dbReference>
<comment type="caution">
    <text evidence="2">The sequence shown here is derived from an EMBL/GenBank/DDBJ whole genome shotgun (WGS) entry which is preliminary data.</text>
</comment>
<gene>
    <name evidence="2" type="ORF">B4U80_09708</name>
</gene>
<evidence type="ECO:0000313" key="3">
    <source>
        <dbReference type="Proteomes" id="UP000288716"/>
    </source>
</evidence>
<keyword evidence="2" id="KW-0489">Methyltransferase</keyword>
<dbReference type="STRING" id="299467.A0A443SF21"/>
<dbReference type="InterPro" id="IPR029063">
    <property type="entry name" value="SAM-dependent_MTases_sf"/>
</dbReference>
<name>A0A443SF21_9ACAR</name>
<dbReference type="PANTHER" id="PTHR12890">
    <property type="entry name" value="DREV PROTEIN"/>
    <property type="match status" value="1"/>
</dbReference>
<organism evidence="2 3">
    <name type="scientific">Leptotrombidium deliense</name>
    <dbReference type="NCBI Taxonomy" id="299467"/>
    <lineage>
        <taxon>Eukaryota</taxon>
        <taxon>Metazoa</taxon>
        <taxon>Ecdysozoa</taxon>
        <taxon>Arthropoda</taxon>
        <taxon>Chelicerata</taxon>
        <taxon>Arachnida</taxon>
        <taxon>Acari</taxon>
        <taxon>Acariformes</taxon>
        <taxon>Trombidiformes</taxon>
        <taxon>Prostigmata</taxon>
        <taxon>Anystina</taxon>
        <taxon>Parasitengona</taxon>
        <taxon>Trombiculoidea</taxon>
        <taxon>Trombiculidae</taxon>
        <taxon>Leptotrombidium</taxon>
    </lineage>
</organism>
<sequence length="457" mass="51443">MFIFSDQQINKLCENLPNFKSDENSALLDLGAGDGAVTQVLSSYFNSTYVTEVSPVMRRILTKRGYSVLDAYHWHKESMNFDLICCLNLLDRCDRPLTMLQRIRSKLKPNGIVLLAVVFPFSQYVESSANKHKATESLPITGQTLEEQLVSFHDNVIVPSGFEVVKWTKLPYLYIAYAYETDDITLAIINVSYVDPTTGVFRNEREEIGKFSIGKIGSVNGVVVHLNGNDACDPIDGKLWPSEPWIALTQYGHCTETQKLRNIANTNASAAVMYDAKPAPKVLRVNQKAIDLISVFISKEKGEEIGLLVNNGTRSCVDPWLLDQRSCPMCKLDILKHYGIMCEMMSQESVFNIDEFEIQQQYWRNHYGRGSGEIEIVHIPINNHSHQATRSERNCFDEVNSSRPDPLACNSTESESQTVQVCLQSSCEPQATEDIKIAVEKHDLSQLHPSSPVKQPE</sequence>
<accession>A0A443SF21</accession>
<keyword evidence="2" id="KW-0808">Transferase</keyword>
<dbReference type="InterPro" id="IPR007884">
    <property type="entry name" value="METL9"/>
</dbReference>
<dbReference type="Pfam" id="PF02225">
    <property type="entry name" value="PA"/>
    <property type="match status" value="1"/>
</dbReference>
<protein>
    <submittedName>
        <fullName evidence="2">Methyltransferase-like protein 9 isoform X3</fullName>
    </submittedName>
</protein>
<dbReference type="SUPFAM" id="SSF53335">
    <property type="entry name" value="S-adenosyl-L-methionine-dependent methyltransferases"/>
    <property type="match status" value="1"/>
</dbReference>
<dbReference type="GO" id="GO:0032259">
    <property type="term" value="P:methylation"/>
    <property type="evidence" value="ECO:0007669"/>
    <property type="project" value="UniProtKB-KW"/>
</dbReference>
<dbReference type="VEuPathDB" id="VectorBase:LDEU005922"/>
<keyword evidence="3" id="KW-1185">Reference proteome</keyword>
<dbReference type="Pfam" id="PF05219">
    <property type="entry name" value="DREV"/>
    <property type="match status" value="1"/>
</dbReference>
<dbReference type="Gene3D" id="3.50.30.30">
    <property type="match status" value="1"/>
</dbReference>
<proteinExistence type="predicted"/>
<dbReference type="Gene3D" id="3.40.50.150">
    <property type="entry name" value="Vaccinia Virus protein VP39"/>
    <property type="match status" value="1"/>
</dbReference>
<dbReference type="AlphaFoldDB" id="A0A443SF21"/>
<dbReference type="PANTHER" id="PTHR12890:SF0">
    <property type="entry name" value="PROTEIN-L-HISTIDINE N-PROS-METHYLTRANSFERASE"/>
    <property type="match status" value="1"/>
</dbReference>
<dbReference type="GO" id="GO:0106370">
    <property type="term" value="F:protein-L-histidine N-pros-methyltransferase activity"/>
    <property type="evidence" value="ECO:0007669"/>
    <property type="project" value="InterPro"/>
</dbReference>
<dbReference type="InterPro" id="IPR003137">
    <property type="entry name" value="PA_domain"/>
</dbReference>
<reference evidence="2 3" key="1">
    <citation type="journal article" date="2018" name="Gigascience">
        <title>Genomes of trombidid mites reveal novel predicted allergens and laterally-transferred genes associated with secondary metabolism.</title>
        <authorList>
            <person name="Dong X."/>
            <person name="Chaisiri K."/>
            <person name="Xia D."/>
            <person name="Armstrong S.D."/>
            <person name="Fang Y."/>
            <person name="Donnelly M.J."/>
            <person name="Kadowaki T."/>
            <person name="McGarry J.W."/>
            <person name="Darby A.C."/>
            <person name="Makepeace B.L."/>
        </authorList>
    </citation>
    <scope>NUCLEOTIDE SEQUENCE [LARGE SCALE GENOMIC DNA]</scope>
    <source>
        <strain evidence="2">UoL-UT</strain>
    </source>
</reference>
<evidence type="ECO:0000259" key="1">
    <source>
        <dbReference type="Pfam" id="PF02225"/>
    </source>
</evidence>
<dbReference type="OrthoDB" id="199041at2759"/>
<dbReference type="CDD" id="cd02440">
    <property type="entry name" value="AdoMet_MTases"/>
    <property type="match status" value="1"/>
</dbReference>
<dbReference type="Proteomes" id="UP000288716">
    <property type="component" value="Unassembled WGS sequence"/>
</dbReference>